<accession>I7KN60</accession>
<sequence>MFWILKKLGLDGLGMIKKSSKIYYIYRHRRYSVKDLYDRLAASNICKKKHYLYSSIVEAQYHGHRSSSLSPTVETRTSIWF</sequence>
<dbReference type="Proteomes" id="UP000051521">
    <property type="component" value="Unassembled WGS sequence"/>
</dbReference>
<evidence type="ECO:0000313" key="4">
    <source>
        <dbReference type="Proteomes" id="UP000051521"/>
    </source>
</evidence>
<evidence type="ECO:0000313" key="2">
    <source>
        <dbReference type="EMBL" id="KRN08210.1"/>
    </source>
</evidence>
<organism evidence="1 3">
    <name type="scientific">Lactobacillus gigeriorum DSM 23908 = CRBIP 24.85</name>
    <dbReference type="NCBI Taxonomy" id="1423751"/>
    <lineage>
        <taxon>Bacteria</taxon>
        <taxon>Bacillati</taxon>
        <taxon>Bacillota</taxon>
        <taxon>Bacilli</taxon>
        <taxon>Lactobacillales</taxon>
        <taxon>Lactobacillaceae</taxon>
        <taxon>Lactobacillus</taxon>
    </lineage>
</organism>
<reference evidence="2 4" key="2">
    <citation type="journal article" date="2015" name="Genome Announc.">
        <title>Expanding the biotechnology potential of lactobacilli through comparative genomics of 213 strains and associated genera.</title>
        <authorList>
            <person name="Sun Z."/>
            <person name="Harris H.M."/>
            <person name="McCann A."/>
            <person name="Guo C."/>
            <person name="Argimon S."/>
            <person name="Zhang W."/>
            <person name="Yang X."/>
            <person name="Jeffery I.B."/>
            <person name="Cooney J.C."/>
            <person name="Kagawa T.F."/>
            <person name="Liu W."/>
            <person name="Song Y."/>
            <person name="Salvetti E."/>
            <person name="Wrobel A."/>
            <person name="Rasinkangas P."/>
            <person name="Parkhill J."/>
            <person name="Rea M.C."/>
            <person name="O'Sullivan O."/>
            <person name="Ritari J."/>
            <person name="Douillard F.P."/>
            <person name="Paul Ross R."/>
            <person name="Yang R."/>
            <person name="Briner A.E."/>
            <person name="Felis G.E."/>
            <person name="de Vos W.M."/>
            <person name="Barrangou R."/>
            <person name="Klaenhammer T.R."/>
            <person name="Caufield P.W."/>
            <person name="Cui Y."/>
            <person name="Zhang H."/>
            <person name="O'Toole P.W."/>
        </authorList>
    </citation>
    <scope>NUCLEOTIDE SEQUENCE [LARGE SCALE GENOMIC DNA]</scope>
    <source>
        <strain evidence="2 4">DSM 23908</strain>
    </source>
</reference>
<evidence type="ECO:0000313" key="3">
    <source>
        <dbReference type="Proteomes" id="UP000009326"/>
    </source>
</evidence>
<reference evidence="1 3" key="1">
    <citation type="submission" date="2012-06" db="EMBL/GenBank/DDBJ databases">
        <title>Draft genome sequence of Lactobacillus gigeriorum CRBIP 24.85T, isolated from chicken crop.</title>
        <authorList>
            <person name="Cousin S."/>
            <person name="Ma L."/>
            <person name="Creno S."/>
            <person name="Clermont D."/>
            <person name="Loux V."/>
            <person name="Bizet C."/>
            <person name="Bouchier C."/>
        </authorList>
    </citation>
    <scope>NUCLEOTIDE SEQUENCE [LARGE SCALE GENOMIC DNA]</scope>
    <source>
        <strain evidence="3">CRBIP 24.85T</strain>
        <strain evidence="1">Type strain: CRBIP 24.85</strain>
    </source>
</reference>
<name>I7KN60_9LACO</name>
<comment type="caution">
    <text evidence="1">The sequence shown here is derived from an EMBL/GenBank/DDBJ whole genome shotgun (WGS) entry which is preliminary data.</text>
</comment>
<dbReference type="EMBL" id="AYZO01000101">
    <property type="protein sequence ID" value="KRN08210.1"/>
    <property type="molecule type" value="Genomic_DNA"/>
</dbReference>
<dbReference type="Proteomes" id="UP000009326">
    <property type="component" value="Unassembled WGS sequence"/>
</dbReference>
<dbReference type="AlphaFoldDB" id="I7KN60"/>
<keyword evidence="4" id="KW-1185">Reference proteome</keyword>
<proteinExistence type="predicted"/>
<dbReference type="PATRIC" id="fig|1423751.3.peg.261"/>
<gene>
    <name evidence="1" type="ORF">BN52_07850</name>
    <name evidence="2" type="ORF">FC38_GL000256</name>
</gene>
<evidence type="ECO:0000313" key="1">
    <source>
        <dbReference type="EMBL" id="CCI86499.1"/>
    </source>
</evidence>
<protein>
    <submittedName>
        <fullName evidence="1">Transposase IS4 family protein</fullName>
    </submittedName>
</protein>
<dbReference type="EMBL" id="CAKC01000024">
    <property type="protein sequence ID" value="CCI86499.1"/>
    <property type="molecule type" value="Genomic_DNA"/>
</dbReference>